<dbReference type="RefSeq" id="WP_381726247.1">
    <property type="nucleotide sequence ID" value="NZ_JBHVBU010000021.1"/>
</dbReference>
<name>A0ABW6JG52_STRCE</name>
<dbReference type="Pfam" id="PF00801">
    <property type="entry name" value="PKD"/>
    <property type="match status" value="2"/>
</dbReference>
<dbReference type="InterPro" id="IPR000601">
    <property type="entry name" value="PKD_dom"/>
</dbReference>
<evidence type="ECO:0000256" key="1">
    <source>
        <dbReference type="SAM" id="MobiDB-lite"/>
    </source>
</evidence>
<protein>
    <submittedName>
        <fullName evidence="3">PKD domain-containing protein</fullName>
    </submittedName>
</protein>
<evidence type="ECO:0000313" key="3">
    <source>
        <dbReference type="EMBL" id="MFE7963447.1"/>
    </source>
</evidence>
<dbReference type="InterPro" id="IPR013783">
    <property type="entry name" value="Ig-like_fold"/>
</dbReference>
<accession>A0ABW6JG52</accession>
<keyword evidence="4" id="KW-1185">Reference proteome</keyword>
<feature type="domain" description="PKD" evidence="2">
    <location>
        <begin position="190"/>
        <end position="245"/>
    </location>
</feature>
<feature type="domain" description="PKD" evidence="2">
    <location>
        <begin position="306"/>
        <end position="338"/>
    </location>
</feature>
<organism evidence="3 4">
    <name type="scientific">Streptomyces cellulosae</name>
    <dbReference type="NCBI Taxonomy" id="1968"/>
    <lineage>
        <taxon>Bacteria</taxon>
        <taxon>Bacillati</taxon>
        <taxon>Actinomycetota</taxon>
        <taxon>Actinomycetes</taxon>
        <taxon>Kitasatosporales</taxon>
        <taxon>Streptomycetaceae</taxon>
        <taxon>Streptomyces</taxon>
    </lineage>
</organism>
<sequence length="370" mass="38840">MNHVFTLVTDDGETKLEADPGRVESRLLEHGPTQVELTWDVKRFKRQDKEGYAAAVSVWPGTAELVVARAEADEPQDPEQPEEPQEPQEPGEEPVPLPEPQDPVEGGEEEQPLPEAAGDAELFRGVVTGVVYDKCQGVVTVVAVSDDEDEEPQEPGDEVEELVVTATAGAELSTLDVVVDNGGHGAVTIDFGDGSEPVTNAGDNTEVSTHTYSGPGTYVVVVTDADEAERSEQVEVIVEADGSIDDGSEEDGDEGEPTEPTEPTEPGEGEDDSVITVNATISANDPSGLTVDFTVDNHGHGPVTIDFGDGQTAANAGDGIEVASHTYAAAGSYEATVTDDDEAERIGEFTVELTGAVEEPGPDAPAPVQR</sequence>
<proteinExistence type="predicted"/>
<dbReference type="Proteomes" id="UP001600650">
    <property type="component" value="Unassembled WGS sequence"/>
</dbReference>
<dbReference type="InterPro" id="IPR022409">
    <property type="entry name" value="PKD/Chitinase_dom"/>
</dbReference>
<dbReference type="EMBL" id="JBHVBU010000021">
    <property type="protein sequence ID" value="MFE7963447.1"/>
    <property type="molecule type" value="Genomic_DNA"/>
</dbReference>
<dbReference type="InterPro" id="IPR035986">
    <property type="entry name" value="PKD_dom_sf"/>
</dbReference>
<dbReference type="SMART" id="SM00089">
    <property type="entry name" value="PKD"/>
    <property type="match status" value="2"/>
</dbReference>
<gene>
    <name evidence="3" type="ORF">ACFU0X_10395</name>
</gene>
<feature type="region of interest" description="Disordered" evidence="1">
    <location>
        <begin position="1"/>
        <end position="22"/>
    </location>
</feature>
<dbReference type="PROSITE" id="PS50093">
    <property type="entry name" value="PKD"/>
    <property type="match status" value="2"/>
</dbReference>
<feature type="compositionally biased region" description="Basic and acidic residues" evidence="1">
    <location>
        <begin position="12"/>
        <end position="22"/>
    </location>
</feature>
<evidence type="ECO:0000259" key="2">
    <source>
        <dbReference type="PROSITE" id="PS50093"/>
    </source>
</evidence>
<feature type="compositionally biased region" description="Acidic residues" evidence="1">
    <location>
        <begin position="73"/>
        <end position="92"/>
    </location>
</feature>
<feature type="region of interest" description="Disordered" evidence="1">
    <location>
        <begin position="66"/>
        <end position="120"/>
    </location>
</feature>
<feature type="compositionally biased region" description="Acidic residues" evidence="1">
    <location>
        <begin position="242"/>
        <end position="259"/>
    </location>
</feature>
<dbReference type="SUPFAM" id="SSF49299">
    <property type="entry name" value="PKD domain"/>
    <property type="match status" value="2"/>
</dbReference>
<feature type="region of interest" description="Disordered" evidence="1">
    <location>
        <begin position="237"/>
        <end position="272"/>
    </location>
</feature>
<dbReference type="Gene3D" id="2.60.40.10">
    <property type="entry name" value="Immunoglobulins"/>
    <property type="match status" value="2"/>
</dbReference>
<evidence type="ECO:0000313" key="4">
    <source>
        <dbReference type="Proteomes" id="UP001600650"/>
    </source>
</evidence>
<reference evidence="3 4" key="1">
    <citation type="submission" date="2024-09" db="EMBL/GenBank/DDBJ databases">
        <title>The Natural Products Discovery Center: Release of the First 8490 Sequenced Strains for Exploring Actinobacteria Biosynthetic Diversity.</title>
        <authorList>
            <person name="Kalkreuter E."/>
            <person name="Kautsar S.A."/>
            <person name="Yang D."/>
            <person name="Bader C.D."/>
            <person name="Teijaro C.N."/>
            <person name="Fluegel L."/>
            <person name="Davis C.M."/>
            <person name="Simpson J.R."/>
            <person name="Lauterbach L."/>
            <person name="Steele A.D."/>
            <person name="Gui C."/>
            <person name="Meng S."/>
            <person name="Li G."/>
            <person name="Viehrig K."/>
            <person name="Ye F."/>
            <person name="Su P."/>
            <person name="Kiefer A.F."/>
            <person name="Nichols A."/>
            <person name="Cepeda A.J."/>
            <person name="Yan W."/>
            <person name="Fan B."/>
            <person name="Jiang Y."/>
            <person name="Adhikari A."/>
            <person name="Zheng C.-J."/>
            <person name="Schuster L."/>
            <person name="Cowan T.M."/>
            <person name="Smanski M.J."/>
            <person name="Chevrette M.G."/>
            <person name="De Carvalho L.P.S."/>
            <person name="Shen B."/>
        </authorList>
    </citation>
    <scope>NUCLEOTIDE SEQUENCE [LARGE SCALE GENOMIC DNA]</scope>
    <source>
        <strain evidence="3 4">NPDC057399</strain>
    </source>
</reference>
<dbReference type="CDD" id="cd00146">
    <property type="entry name" value="PKD"/>
    <property type="match status" value="1"/>
</dbReference>
<comment type="caution">
    <text evidence="3">The sequence shown here is derived from an EMBL/GenBank/DDBJ whole genome shotgun (WGS) entry which is preliminary data.</text>
</comment>